<dbReference type="RefSeq" id="WP_176965985.1">
    <property type="nucleotide sequence ID" value="NZ_CP058215.1"/>
</dbReference>
<name>A0A7D5JA19_9EURY</name>
<dbReference type="SMART" id="SM00493">
    <property type="entry name" value="TOPRIM"/>
    <property type="match status" value="1"/>
</dbReference>
<dbReference type="KEGG" id="mzi:HWN40_12155"/>
<evidence type="ECO:0000256" key="1">
    <source>
        <dbReference type="HAMAP-Rule" id="MF_01095"/>
    </source>
</evidence>
<dbReference type="InterPro" id="IPR006171">
    <property type="entry name" value="TOPRIM_dom"/>
</dbReference>
<protein>
    <recommendedName>
        <fullName evidence="1">UPF0292 protein HWN40_12155</fullName>
    </recommendedName>
</protein>
<dbReference type="EMBL" id="CP058215">
    <property type="protein sequence ID" value="QLC50930.1"/>
    <property type="molecule type" value="Genomic_DNA"/>
</dbReference>
<proteinExistence type="inferred from homology"/>
<dbReference type="InterPro" id="IPR022972">
    <property type="entry name" value="UPF0292"/>
</dbReference>
<evidence type="ECO:0000313" key="4">
    <source>
        <dbReference type="Proteomes" id="UP000509594"/>
    </source>
</evidence>
<evidence type="ECO:0000259" key="2">
    <source>
        <dbReference type="PROSITE" id="PS50880"/>
    </source>
</evidence>
<dbReference type="SUPFAM" id="SSF110455">
    <property type="entry name" value="Toprim domain"/>
    <property type="match status" value="1"/>
</dbReference>
<dbReference type="AlphaFoldDB" id="A0A7D5JA19"/>
<dbReference type="HAMAP" id="MF_01095">
    <property type="entry name" value="UPF0292"/>
    <property type="match status" value="1"/>
</dbReference>
<sequence length="149" mass="17210">MSRYKKDRRSLKAPLHVYEKRLENIEEIIDELLHLPEDTVIIVEGKRDVRALNRLGIKGHFEMATHGSTSNLCEDIAKTGKNVIILTDWDRRGNMLMSDLTKHFHSLGVNPDVRIRERLIAIVQKEIKDVEGLPTYVLKLRHITGYSTL</sequence>
<accession>A0A7D5JA19</accession>
<reference evidence="3 4" key="1">
    <citation type="submission" date="2020-06" db="EMBL/GenBank/DDBJ databases">
        <title>Methanolobus halotolerans sp. nov., isolated from a saline lake Tus in Siberia.</title>
        <authorList>
            <person name="Shen Y."/>
            <person name="Chen S.-C."/>
            <person name="Lai M.-C."/>
            <person name="Huang H.-H."/>
            <person name="Chiu H.-H."/>
            <person name="Tang S.-L."/>
            <person name="Rogozin D.Y."/>
            <person name="Degermendzhy A.G."/>
        </authorList>
    </citation>
    <scope>NUCLEOTIDE SEQUENCE [LARGE SCALE GENOMIC DNA]</scope>
    <source>
        <strain evidence="3 4">DSM 21339</strain>
    </source>
</reference>
<organism evidence="3 4">
    <name type="scientific">Methanolobus zinderi</name>
    <dbReference type="NCBI Taxonomy" id="536044"/>
    <lineage>
        <taxon>Archaea</taxon>
        <taxon>Methanobacteriati</taxon>
        <taxon>Methanobacteriota</taxon>
        <taxon>Stenosarchaea group</taxon>
        <taxon>Methanomicrobia</taxon>
        <taxon>Methanosarcinales</taxon>
        <taxon>Methanosarcinaceae</taxon>
        <taxon>Methanolobus</taxon>
    </lineage>
</organism>
<evidence type="ECO:0000313" key="3">
    <source>
        <dbReference type="EMBL" id="QLC50930.1"/>
    </source>
</evidence>
<dbReference type="OrthoDB" id="56459at2157"/>
<dbReference type="NCBIfam" id="NF003091">
    <property type="entry name" value="PRK04017.1-2"/>
    <property type="match status" value="1"/>
</dbReference>
<dbReference type="Pfam" id="PF01751">
    <property type="entry name" value="Toprim"/>
    <property type="match status" value="1"/>
</dbReference>
<keyword evidence="4" id="KW-1185">Reference proteome</keyword>
<gene>
    <name evidence="3" type="ORF">HWN40_12155</name>
</gene>
<feature type="domain" description="Toprim" evidence="2">
    <location>
        <begin position="38"/>
        <end position="119"/>
    </location>
</feature>
<dbReference type="Proteomes" id="UP000509594">
    <property type="component" value="Chromosome"/>
</dbReference>
<dbReference type="PANTHER" id="PTHR39964">
    <property type="entry name" value="UPF0292 PROTEIN TK1411"/>
    <property type="match status" value="1"/>
</dbReference>
<dbReference type="Gene3D" id="3.40.1360.10">
    <property type="match status" value="1"/>
</dbReference>
<dbReference type="GeneID" id="55822440"/>
<comment type="similarity">
    <text evidence="1">Belongs to the UPF0292 family.</text>
</comment>
<dbReference type="PROSITE" id="PS50880">
    <property type="entry name" value="TOPRIM"/>
    <property type="match status" value="1"/>
</dbReference>
<dbReference type="PANTHER" id="PTHR39964:SF2">
    <property type="entry name" value="UPF0292 PROTEIN MJ1624"/>
    <property type="match status" value="1"/>
</dbReference>